<evidence type="ECO:0008006" key="3">
    <source>
        <dbReference type="Google" id="ProtNLM"/>
    </source>
</evidence>
<comment type="caution">
    <text evidence="1">The sequence shown here is derived from an EMBL/GenBank/DDBJ whole genome shotgun (WGS) entry which is preliminary data.</text>
</comment>
<sequence>MQVYLNENVFIGLILSAVEVYKKECFGLLLGYRNPDKFIVEHAIPYQSVKRGHSWTELRPEKWRIITEVLKNFPKLDVIGDFHSHTMYRDIRAHVTLSSEDIQYMADDDLQIVIAINENKRSRSRLFQFDHTVSGSLDKYQFKIAAYYFENGRKNGNSRPRLAEIWGPLSTRIERV</sequence>
<accession>A0A7X6DP05</accession>
<evidence type="ECO:0000313" key="1">
    <source>
        <dbReference type="EMBL" id="NKE70694.1"/>
    </source>
</evidence>
<gene>
    <name evidence="1" type="ORF">MNODULE_08085</name>
</gene>
<name>A0A7X6DP05_9BACT</name>
<evidence type="ECO:0000313" key="2">
    <source>
        <dbReference type="Proteomes" id="UP000534783"/>
    </source>
</evidence>
<dbReference type="Gene3D" id="3.40.140.10">
    <property type="entry name" value="Cytidine Deaminase, domain 2"/>
    <property type="match status" value="1"/>
</dbReference>
<proteinExistence type="predicted"/>
<keyword evidence="2" id="KW-1185">Reference proteome</keyword>
<dbReference type="Proteomes" id="UP000534783">
    <property type="component" value="Unassembled WGS sequence"/>
</dbReference>
<organism evidence="1 2">
    <name type="scientific">Candidatus Manganitrophus noduliformans</name>
    <dbReference type="NCBI Taxonomy" id="2606439"/>
    <lineage>
        <taxon>Bacteria</taxon>
        <taxon>Pseudomonadati</taxon>
        <taxon>Nitrospirota</taxon>
        <taxon>Nitrospiria</taxon>
        <taxon>Candidatus Troglogloeales</taxon>
        <taxon>Candidatus Manganitrophaceae</taxon>
        <taxon>Candidatus Manganitrophus</taxon>
    </lineage>
</organism>
<dbReference type="EMBL" id="VTOW01000001">
    <property type="protein sequence ID" value="NKE70694.1"/>
    <property type="molecule type" value="Genomic_DNA"/>
</dbReference>
<dbReference type="SUPFAM" id="SSF102712">
    <property type="entry name" value="JAB1/MPN domain"/>
    <property type="match status" value="1"/>
</dbReference>
<dbReference type="RefSeq" id="WP_168058932.1">
    <property type="nucleotide sequence ID" value="NZ_VTOW01000001.1"/>
</dbReference>
<dbReference type="AlphaFoldDB" id="A0A7X6DP05"/>
<reference evidence="1 2" key="1">
    <citation type="journal article" date="2020" name="Nature">
        <title>Bacterial chemolithoautotrophy via manganese oxidation.</title>
        <authorList>
            <person name="Yu H."/>
            <person name="Leadbetter J.R."/>
        </authorList>
    </citation>
    <scope>NUCLEOTIDE SEQUENCE [LARGE SCALE GENOMIC DNA]</scope>
    <source>
        <strain evidence="1 2">Mn-1</strain>
    </source>
</reference>
<protein>
    <recommendedName>
        <fullName evidence="3">JAB domain-containing protein</fullName>
    </recommendedName>
</protein>